<organism evidence="1 2">
    <name type="scientific">Symbiodinium microadriaticum</name>
    <name type="common">Dinoflagellate</name>
    <name type="synonym">Zooxanthella microadriatica</name>
    <dbReference type="NCBI Taxonomy" id="2951"/>
    <lineage>
        <taxon>Eukaryota</taxon>
        <taxon>Sar</taxon>
        <taxon>Alveolata</taxon>
        <taxon>Dinophyceae</taxon>
        <taxon>Suessiales</taxon>
        <taxon>Symbiodiniaceae</taxon>
        <taxon>Symbiodinium</taxon>
    </lineage>
</organism>
<dbReference type="OrthoDB" id="412958at2759"/>
<dbReference type="EMBL" id="LSRX01000860">
    <property type="protein sequence ID" value="OLP87434.1"/>
    <property type="molecule type" value="Genomic_DNA"/>
</dbReference>
<proteinExistence type="predicted"/>
<comment type="caution">
    <text evidence="1">The sequence shown here is derived from an EMBL/GenBank/DDBJ whole genome shotgun (WGS) entry which is preliminary data.</text>
</comment>
<sequence>MQTQPGVLTPEYLWVVVRCEDPVAIGSWMKQEAISVEFWAVRVICTVVCQLLLMGSGEATLLAKMRRRQLLSPLVPAEAVVRTFPEASHAAGVVRDGAVVARTLASEDPDTIRSFNLRVRPGDTLGLDAVGARSEDSHLIEALEVDGYHWSGSSQYHSEYRAWARGGLTANIYQETKWRFDSSWSSSDYHYIHSQGLNKEDKALRRDVQAQATDVQHLPEILLQAAVAHYPCAPPAQRRQQFSIKGVMTAWQLQLHQEGRILSTDEELKWILEAYGDRYGEAAEELDAQLQALHPRKVNEKWRQHPLQVDQAWSDALGKCVMSSIVRQEQPFVEYLHIAIKFDCSVKALFHMKINIEKTKAILKVIGTLKSKAMGYGLYPAHPEDQREVQAAAMAMMDQELDEFFGEVKTNQGKAQKRRRPEAGSNSVLPFLYQAATLYKAKQKESPTWSVNFQPPRTVLALAMIKELATRLDAVMKDKNRFKEIQDLGWMAQQGAWKFQVWNGTLRHLQEDPERAPLPTQNLKELLEELYKSLKGEVVARFRCTRKLTDTMESQATFFFDISTRGTGQEAWKILMMLQGNCVLQLIGLGYKRAGLRRGPVAEKVRDGDAIAMVLRIELMAAKDVFEPLQPDSPHPSWRHAIFNEYGTHDKKL</sequence>
<dbReference type="Proteomes" id="UP000186817">
    <property type="component" value="Unassembled WGS sequence"/>
</dbReference>
<name>A0A1Q9CWY1_SYMMI</name>
<accession>A0A1Q9CWY1</accession>
<reference evidence="1 2" key="1">
    <citation type="submission" date="2016-02" db="EMBL/GenBank/DDBJ databases">
        <title>Genome analysis of coral dinoflagellate symbionts highlights evolutionary adaptations to a symbiotic lifestyle.</title>
        <authorList>
            <person name="Aranda M."/>
            <person name="Li Y."/>
            <person name="Liew Y.J."/>
            <person name="Baumgarten S."/>
            <person name="Simakov O."/>
            <person name="Wilson M."/>
            <person name="Piel J."/>
            <person name="Ashoor H."/>
            <person name="Bougouffa S."/>
            <person name="Bajic V.B."/>
            <person name="Ryu T."/>
            <person name="Ravasi T."/>
            <person name="Bayer T."/>
            <person name="Micklem G."/>
            <person name="Kim H."/>
            <person name="Bhak J."/>
            <person name="Lajeunesse T.C."/>
            <person name="Voolstra C.R."/>
        </authorList>
    </citation>
    <scope>NUCLEOTIDE SEQUENCE [LARGE SCALE GENOMIC DNA]</scope>
    <source>
        <strain evidence="1 2">CCMP2467</strain>
    </source>
</reference>
<gene>
    <name evidence="1" type="ORF">AK812_SmicGene31318</name>
</gene>
<evidence type="ECO:0000313" key="1">
    <source>
        <dbReference type="EMBL" id="OLP87434.1"/>
    </source>
</evidence>
<evidence type="ECO:0000313" key="2">
    <source>
        <dbReference type="Proteomes" id="UP000186817"/>
    </source>
</evidence>
<keyword evidence="2" id="KW-1185">Reference proteome</keyword>
<dbReference type="AlphaFoldDB" id="A0A1Q9CWY1"/>
<protein>
    <submittedName>
        <fullName evidence="1">Uncharacterized protein</fullName>
    </submittedName>
</protein>